<dbReference type="Proteomes" id="UP001595528">
    <property type="component" value="Unassembled WGS sequence"/>
</dbReference>
<dbReference type="InterPro" id="IPR045079">
    <property type="entry name" value="Oxoprolinase-like"/>
</dbReference>
<proteinExistence type="predicted"/>
<gene>
    <name evidence="2" type="ORF">ACFOGJ_11865</name>
</gene>
<evidence type="ECO:0000259" key="1">
    <source>
        <dbReference type="Pfam" id="PF02538"/>
    </source>
</evidence>
<sequence>MTLQQKIGADDPAYSLDPVTFEVLKNAFTTIVDQMAEQILRTCHSFVMYARDFSSALCDRDGNTVMQGSADIAVHVGTLHFTAKAVIEAFGDDIGPGDVFAVNDPYLGGTHFCDVRIVRPIFADGELIAFSQSNGHWADIGGSVPGSFDVNAKEHFGEGLRIPPVRFVHRGRALPDVVRLIVSNTRAPEAAEGDLHAQLEATRVAEIEMLRLVGKYGRATIVTAMAEVQDYVERLTRQRVAEMPDGSWETTDYLDFDPAKGEGLVPVKVRMTIKGDRIAYDLSGSAEAVATFLNGTFGSSFSGLVTGTKMFFPDLPLNSGFYRVLDVELGPPGTVVNAVWPTAVTGFCSGSYGKVVNAVFELWSQVQPKRAMACCVDIEYLLVGGKDGRTAGNDVFMWYDWMVGGWGGRNGKDGSSATSAVFGVGEAVQPLEGQERLCPVVTSEHQIATDSGGPGRFRGGCGVRKGGTLTNVRGTVMSYCCDRSRSVTWGMQGGLPSVPHGVWLTPAGGEPRFMGAIFSNVPVGEGDFFTRPSAGGGGLGDPLEREPAAVLEDVIDEYVSVERALKDYGVVVREIDRELDQFELDLDATQAARRSIRAARLGWLDEDPEDVARRYRAGELSMLDLVRQYAVILDWGNGTLLSKTTEEFRGMFRQRTAGAWQPAGGAAE</sequence>
<keyword evidence="3" id="KW-1185">Reference proteome</keyword>
<organism evidence="2 3">
    <name type="scientific">Marinibaculum pumilum</name>
    <dbReference type="NCBI Taxonomy" id="1766165"/>
    <lineage>
        <taxon>Bacteria</taxon>
        <taxon>Pseudomonadati</taxon>
        <taxon>Pseudomonadota</taxon>
        <taxon>Alphaproteobacteria</taxon>
        <taxon>Rhodospirillales</taxon>
        <taxon>Rhodospirillaceae</taxon>
        <taxon>Marinibaculum</taxon>
    </lineage>
</organism>
<protein>
    <submittedName>
        <fullName evidence="2">Hydantoinase B/oxoprolinase family protein</fullName>
    </submittedName>
</protein>
<name>A0ABV7KZW0_9PROT</name>
<dbReference type="RefSeq" id="WP_379900555.1">
    <property type="nucleotide sequence ID" value="NZ_JBHRTR010000026.1"/>
</dbReference>
<dbReference type="PANTHER" id="PTHR11365:SF23">
    <property type="entry name" value="HYPOTHETICAL 5-OXOPROLINASE (EUROFUNG)-RELATED"/>
    <property type="match status" value="1"/>
</dbReference>
<dbReference type="InterPro" id="IPR003692">
    <property type="entry name" value="Hydantoinase_B"/>
</dbReference>
<comment type="caution">
    <text evidence="2">The sequence shown here is derived from an EMBL/GenBank/DDBJ whole genome shotgun (WGS) entry which is preliminary data.</text>
</comment>
<reference evidence="3" key="1">
    <citation type="journal article" date="2019" name="Int. J. Syst. Evol. Microbiol.">
        <title>The Global Catalogue of Microorganisms (GCM) 10K type strain sequencing project: providing services to taxonomists for standard genome sequencing and annotation.</title>
        <authorList>
            <consortium name="The Broad Institute Genomics Platform"/>
            <consortium name="The Broad Institute Genome Sequencing Center for Infectious Disease"/>
            <person name="Wu L."/>
            <person name="Ma J."/>
        </authorList>
    </citation>
    <scope>NUCLEOTIDE SEQUENCE [LARGE SCALE GENOMIC DNA]</scope>
    <source>
        <strain evidence="3">KCTC 42964</strain>
    </source>
</reference>
<dbReference type="PANTHER" id="PTHR11365">
    <property type="entry name" value="5-OXOPROLINASE RELATED"/>
    <property type="match status" value="1"/>
</dbReference>
<dbReference type="Pfam" id="PF02538">
    <property type="entry name" value="Hydantoinase_B"/>
    <property type="match status" value="1"/>
</dbReference>
<accession>A0ABV7KZW0</accession>
<evidence type="ECO:0000313" key="2">
    <source>
        <dbReference type="EMBL" id="MFC3227933.1"/>
    </source>
</evidence>
<dbReference type="EMBL" id="JBHRTR010000026">
    <property type="protein sequence ID" value="MFC3227933.1"/>
    <property type="molecule type" value="Genomic_DNA"/>
</dbReference>
<feature type="domain" description="Hydantoinase B/oxoprolinase" evidence="1">
    <location>
        <begin position="17"/>
        <end position="542"/>
    </location>
</feature>
<evidence type="ECO:0000313" key="3">
    <source>
        <dbReference type="Proteomes" id="UP001595528"/>
    </source>
</evidence>